<reference evidence="1 2" key="1">
    <citation type="submission" date="2020-08" db="EMBL/GenBank/DDBJ databases">
        <title>Genomic Encyclopedia of Type Strains, Phase III (KMG-III): the genomes of soil and plant-associated and newly described type strains.</title>
        <authorList>
            <person name="Whitman W."/>
        </authorList>
    </citation>
    <scope>NUCLEOTIDE SEQUENCE [LARGE SCALE GENOMIC DNA]</scope>
    <source>
        <strain evidence="1 2">CECT 8840</strain>
    </source>
</reference>
<keyword evidence="2" id="KW-1185">Reference proteome</keyword>
<comment type="caution">
    <text evidence="1">The sequence shown here is derived from an EMBL/GenBank/DDBJ whole genome shotgun (WGS) entry which is preliminary data.</text>
</comment>
<dbReference type="RefSeq" id="WP_184714340.1">
    <property type="nucleotide sequence ID" value="NZ_JACHJP010000002.1"/>
</dbReference>
<evidence type="ECO:0000313" key="1">
    <source>
        <dbReference type="EMBL" id="MBB4915715.1"/>
    </source>
</evidence>
<evidence type="ECO:0000313" key="2">
    <source>
        <dbReference type="Proteomes" id="UP000552644"/>
    </source>
</evidence>
<dbReference type="AlphaFoldDB" id="A0A7W7QLB7"/>
<sequence length="82" mass="8703">MEVPRGLLLHVANSGQLDAPSDGQAVRVVPTGYDSYLIFGREVTDAEVLLSLRPLAETEEVIEVGLGLREAAQAEHTDATGS</sequence>
<gene>
    <name evidence="1" type="ORF">FHS44_002800</name>
</gene>
<dbReference type="EMBL" id="JACHJP010000002">
    <property type="protein sequence ID" value="MBB4915715.1"/>
    <property type="molecule type" value="Genomic_DNA"/>
</dbReference>
<name>A0A7W7QLB7_9ACTN</name>
<proteinExistence type="predicted"/>
<organism evidence="1 2">
    <name type="scientific">Streptosporangium saharense</name>
    <dbReference type="NCBI Taxonomy" id="1706840"/>
    <lineage>
        <taxon>Bacteria</taxon>
        <taxon>Bacillati</taxon>
        <taxon>Actinomycetota</taxon>
        <taxon>Actinomycetes</taxon>
        <taxon>Streptosporangiales</taxon>
        <taxon>Streptosporangiaceae</taxon>
        <taxon>Streptosporangium</taxon>
    </lineage>
</organism>
<accession>A0A7W7QLB7</accession>
<dbReference type="Proteomes" id="UP000552644">
    <property type="component" value="Unassembled WGS sequence"/>
</dbReference>
<protein>
    <submittedName>
        <fullName evidence="1">Uncharacterized protein</fullName>
    </submittedName>
</protein>